<sequence length="71" mass="8442">MPFEKIRRNFRPNRPFLDFIVGSEYPNVESVIHRLQTQIKMAFPKNRPKSMIVPLWNLAKIAREFSARITV</sequence>
<dbReference type="EMBL" id="OZ034822">
    <property type="protein sequence ID" value="CAL1414422.1"/>
    <property type="molecule type" value="Genomic_DNA"/>
</dbReference>
<protein>
    <submittedName>
        <fullName evidence="1">Uncharacterized protein</fullName>
    </submittedName>
</protein>
<accession>A0AAV2GV77</accession>
<name>A0AAV2GV77_9ROSI</name>
<dbReference type="Proteomes" id="UP001497516">
    <property type="component" value="Chromosome 9"/>
</dbReference>
<evidence type="ECO:0000313" key="1">
    <source>
        <dbReference type="EMBL" id="CAL1414422.1"/>
    </source>
</evidence>
<proteinExistence type="predicted"/>
<dbReference type="AlphaFoldDB" id="A0AAV2GV77"/>
<evidence type="ECO:0000313" key="2">
    <source>
        <dbReference type="Proteomes" id="UP001497516"/>
    </source>
</evidence>
<organism evidence="1 2">
    <name type="scientific">Linum trigynum</name>
    <dbReference type="NCBI Taxonomy" id="586398"/>
    <lineage>
        <taxon>Eukaryota</taxon>
        <taxon>Viridiplantae</taxon>
        <taxon>Streptophyta</taxon>
        <taxon>Embryophyta</taxon>
        <taxon>Tracheophyta</taxon>
        <taxon>Spermatophyta</taxon>
        <taxon>Magnoliopsida</taxon>
        <taxon>eudicotyledons</taxon>
        <taxon>Gunneridae</taxon>
        <taxon>Pentapetalae</taxon>
        <taxon>rosids</taxon>
        <taxon>fabids</taxon>
        <taxon>Malpighiales</taxon>
        <taxon>Linaceae</taxon>
        <taxon>Linum</taxon>
    </lineage>
</organism>
<reference evidence="1 2" key="1">
    <citation type="submission" date="2024-04" db="EMBL/GenBank/DDBJ databases">
        <authorList>
            <person name="Fracassetti M."/>
        </authorList>
    </citation>
    <scope>NUCLEOTIDE SEQUENCE [LARGE SCALE GENOMIC DNA]</scope>
</reference>
<keyword evidence="2" id="KW-1185">Reference proteome</keyword>
<gene>
    <name evidence="1" type="ORF">LTRI10_LOCUS53580</name>
</gene>